<gene>
    <name evidence="9" type="ORF">H1D41_08530</name>
</gene>
<dbReference type="GO" id="GO:0005886">
    <property type="term" value="C:plasma membrane"/>
    <property type="evidence" value="ECO:0007669"/>
    <property type="project" value="UniProtKB-SubCell"/>
</dbReference>
<keyword evidence="10" id="KW-1185">Reference proteome</keyword>
<evidence type="ECO:0000256" key="8">
    <source>
        <dbReference type="SAM" id="Phobius"/>
    </source>
</evidence>
<dbReference type="PANTHER" id="PTHR34979">
    <property type="entry name" value="INNER MEMBRANE PROTEIN YGAZ"/>
    <property type="match status" value="1"/>
</dbReference>
<dbReference type="InterPro" id="IPR011606">
    <property type="entry name" value="Brnchd-chn_aa_trnsp_permease"/>
</dbReference>
<feature type="transmembrane region" description="Helical" evidence="8">
    <location>
        <begin position="12"/>
        <end position="34"/>
    </location>
</feature>
<keyword evidence="6 8" id="KW-1133">Transmembrane helix</keyword>
<dbReference type="EMBL" id="JADCKQ010000005">
    <property type="protein sequence ID" value="MBI1493675.1"/>
    <property type="molecule type" value="Genomic_DNA"/>
</dbReference>
<evidence type="ECO:0000256" key="5">
    <source>
        <dbReference type="ARBA" id="ARBA00022692"/>
    </source>
</evidence>
<evidence type="ECO:0000256" key="6">
    <source>
        <dbReference type="ARBA" id="ARBA00022989"/>
    </source>
</evidence>
<keyword evidence="3" id="KW-0813">Transport</keyword>
<reference evidence="9" key="1">
    <citation type="submission" date="2020-10" db="EMBL/GenBank/DDBJ databases">
        <title>Paenihalocynthiibacter styelae gen. nov., sp. nov., isolated from stalked sea squirt Styela clava.</title>
        <authorList>
            <person name="Kim Y.-O."/>
            <person name="Yoon J.-H."/>
        </authorList>
    </citation>
    <scope>NUCLEOTIDE SEQUENCE</scope>
    <source>
        <strain evidence="9">MYP1-1</strain>
    </source>
</reference>
<evidence type="ECO:0000256" key="3">
    <source>
        <dbReference type="ARBA" id="ARBA00022448"/>
    </source>
</evidence>
<accession>A0A8J7IX78</accession>
<comment type="caution">
    <text evidence="9">The sequence shown here is derived from an EMBL/GenBank/DDBJ whole genome shotgun (WGS) entry which is preliminary data.</text>
</comment>
<dbReference type="GO" id="GO:1903785">
    <property type="term" value="P:L-valine transmembrane transport"/>
    <property type="evidence" value="ECO:0007669"/>
    <property type="project" value="TreeGrafter"/>
</dbReference>
<comment type="subcellular location">
    <subcellularLocation>
        <location evidence="1">Cell membrane</location>
        <topology evidence="1">Multi-pass membrane protein</topology>
    </subcellularLocation>
</comment>
<feature type="transmembrane region" description="Helical" evidence="8">
    <location>
        <begin position="40"/>
        <end position="62"/>
    </location>
</feature>
<dbReference type="Pfam" id="PF03591">
    <property type="entry name" value="AzlC"/>
    <property type="match status" value="1"/>
</dbReference>
<feature type="transmembrane region" description="Helical" evidence="8">
    <location>
        <begin position="69"/>
        <end position="93"/>
    </location>
</feature>
<dbReference type="AlphaFoldDB" id="A0A8J7IX78"/>
<evidence type="ECO:0000256" key="1">
    <source>
        <dbReference type="ARBA" id="ARBA00004651"/>
    </source>
</evidence>
<evidence type="ECO:0000256" key="4">
    <source>
        <dbReference type="ARBA" id="ARBA00022475"/>
    </source>
</evidence>
<protein>
    <submittedName>
        <fullName evidence="9">AzlC family ABC transporter permease</fullName>
    </submittedName>
</protein>
<evidence type="ECO:0000256" key="7">
    <source>
        <dbReference type="ARBA" id="ARBA00023136"/>
    </source>
</evidence>
<evidence type="ECO:0000256" key="2">
    <source>
        <dbReference type="ARBA" id="ARBA00010735"/>
    </source>
</evidence>
<evidence type="ECO:0000313" key="10">
    <source>
        <dbReference type="Proteomes" id="UP000640583"/>
    </source>
</evidence>
<dbReference type="Proteomes" id="UP000640583">
    <property type="component" value="Unassembled WGS sequence"/>
</dbReference>
<keyword evidence="5 8" id="KW-0812">Transmembrane</keyword>
<keyword evidence="4" id="KW-1003">Cell membrane</keyword>
<comment type="similarity">
    <text evidence="2">Belongs to the AzlC family.</text>
</comment>
<evidence type="ECO:0000313" key="9">
    <source>
        <dbReference type="EMBL" id="MBI1493675.1"/>
    </source>
</evidence>
<feature type="transmembrane region" description="Helical" evidence="8">
    <location>
        <begin position="192"/>
        <end position="209"/>
    </location>
</feature>
<keyword evidence="7 8" id="KW-0472">Membrane</keyword>
<dbReference type="PANTHER" id="PTHR34979:SF1">
    <property type="entry name" value="INNER MEMBRANE PROTEIN YGAZ"/>
    <property type="match status" value="1"/>
</dbReference>
<dbReference type="RefSeq" id="WP_228848502.1">
    <property type="nucleotide sequence ID" value="NZ_JADCKQ010000005.1"/>
</dbReference>
<feature type="transmembrane region" description="Helical" evidence="8">
    <location>
        <begin position="105"/>
        <end position="123"/>
    </location>
</feature>
<name>A0A8J7IX78_9RHOB</name>
<proteinExistence type="inferred from homology"/>
<organism evidence="9 10">
    <name type="scientific">Halocynthiibacter styelae</name>
    <dbReference type="NCBI Taxonomy" id="2761955"/>
    <lineage>
        <taxon>Bacteria</taxon>
        <taxon>Pseudomonadati</taxon>
        <taxon>Pseudomonadota</taxon>
        <taxon>Alphaproteobacteria</taxon>
        <taxon>Rhodobacterales</taxon>
        <taxon>Paracoccaceae</taxon>
        <taxon>Halocynthiibacter</taxon>
    </lineage>
</organism>
<sequence>MTTTSSKSQFLHGLRTGLPFILVAGPFSLLFGVVATEAGLNLLEVMGFTSIVIAGAAQFAALQQMSDNAPVIVILATALAVNLRMAMYSAALAPHIGKAPLWQRALASFFLFDQNYAVGVLEFEKRPDMTPQEKISFYFGITCAIVPAWITGTYIGAVVGTAIPPEYALDFALPITFLSMIGPALRTPAHIAAAFVSVLAALIFAFLPYNMGLMVAAILAMMTGAQVETWLIARGKWS</sequence>
<feature type="transmembrane region" description="Helical" evidence="8">
    <location>
        <begin position="135"/>
        <end position="155"/>
    </location>
</feature>